<keyword evidence="13" id="KW-1185">Reference proteome</keyword>
<evidence type="ECO:0000256" key="10">
    <source>
        <dbReference type="SAM" id="MobiDB-lite"/>
    </source>
</evidence>
<accession>A0A5N6SQL2</accession>
<dbReference type="InterPro" id="IPR023026">
    <property type="entry name" value="Trp_synth_beta/beta-like"/>
</dbReference>
<evidence type="ECO:0000256" key="4">
    <source>
        <dbReference type="ARBA" id="ARBA00022605"/>
    </source>
</evidence>
<evidence type="ECO:0000256" key="5">
    <source>
        <dbReference type="ARBA" id="ARBA00022822"/>
    </source>
</evidence>
<dbReference type="GO" id="GO:0004834">
    <property type="term" value="F:tryptophan synthase activity"/>
    <property type="evidence" value="ECO:0007669"/>
    <property type="project" value="UniProtKB-EC"/>
</dbReference>
<dbReference type="EC" id="4.2.1.20" evidence="3"/>
<protein>
    <recommendedName>
        <fullName evidence="3">tryptophan synthase</fullName>
        <ecNumber evidence="3">4.2.1.20</ecNumber>
    </recommendedName>
</protein>
<dbReference type="GO" id="GO:0005737">
    <property type="term" value="C:cytoplasm"/>
    <property type="evidence" value="ECO:0007669"/>
    <property type="project" value="TreeGrafter"/>
</dbReference>
<keyword evidence="6" id="KW-0663">Pyridoxal phosphate</keyword>
<dbReference type="EMBL" id="ML743581">
    <property type="protein sequence ID" value="KAE8136875.1"/>
    <property type="molecule type" value="Genomic_DNA"/>
</dbReference>
<evidence type="ECO:0000259" key="11">
    <source>
        <dbReference type="Pfam" id="PF00291"/>
    </source>
</evidence>
<sequence>MGAEDVRRQALNVFRMKLLGAEVVAVISTTGSYTLRDAADTHYILGSVVGPHSFPTIVRTFQSVIGEETKQQIKESIDRLLDAVVTCVGGGSNASGMFYPFLQESGVQLLGVEAGSDGLNTSHQSATLSTGSKDEHGQVSGTHSISAGLDHPAVGPQLRSWKDSGRARFIAATDAQALAGSGYWQSMKVSSRL</sequence>
<dbReference type="Proteomes" id="UP000325672">
    <property type="component" value="Unassembled WGS sequence"/>
</dbReference>
<dbReference type="GeneID" id="43641576"/>
<evidence type="ECO:0000256" key="6">
    <source>
        <dbReference type="ARBA" id="ARBA00022898"/>
    </source>
</evidence>
<evidence type="ECO:0000256" key="7">
    <source>
        <dbReference type="ARBA" id="ARBA00023141"/>
    </source>
</evidence>
<evidence type="ECO:0000256" key="2">
    <source>
        <dbReference type="ARBA" id="ARBA00004733"/>
    </source>
</evidence>
<dbReference type="AlphaFoldDB" id="A0A5N6SQL2"/>
<keyword evidence="5" id="KW-0822">Tryptophan biosynthesis</keyword>
<comment type="cofactor">
    <cofactor evidence="1">
        <name>pyridoxal 5'-phosphate</name>
        <dbReference type="ChEBI" id="CHEBI:597326"/>
    </cofactor>
</comment>
<comment type="pathway">
    <text evidence="2">Amino-acid biosynthesis; L-tryptophan biosynthesis; L-tryptophan from chorismate: step 5/5.</text>
</comment>
<dbReference type="InterPro" id="IPR001926">
    <property type="entry name" value="TrpB-like_PALP"/>
</dbReference>
<evidence type="ECO:0000313" key="13">
    <source>
        <dbReference type="Proteomes" id="UP000325672"/>
    </source>
</evidence>
<dbReference type="SUPFAM" id="SSF53686">
    <property type="entry name" value="Tryptophan synthase beta subunit-like PLP-dependent enzymes"/>
    <property type="match status" value="1"/>
</dbReference>
<keyword evidence="7" id="KW-0057">Aromatic amino acid biosynthesis</keyword>
<dbReference type="OrthoDB" id="1716816at2759"/>
<feature type="compositionally biased region" description="Polar residues" evidence="10">
    <location>
        <begin position="121"/>
        <end position="131"/>
    </location>
</feature>
<dbReference type="Gene3D" id="3.40.50.1100">
    <property type="match status" value="2"/>
</dbReference>
<comment type="catalytic activity">
    <reaction evidence="9">
        <text>(1S,2R)-1-C-(indol-3-yl)glycerol 3-phosphate + L-serine = D-glyceraldehyde 3-phosphate + L-tryptophan + H2O</text>
        <dbReference type="Rhea" id="RHEA:10532"/>
        <dbReference type="ChEBI" id="CHEBI:15377"/>
        <dbReference type="ChEBI" id="CHEBI:33384"/>
        <dbReference type="ChEBI" id="CHEBI:57912"/>
        <dbReference type="ChEBI" id="CHEBI:58866"/>
        <dbReference type="ChEBI" id="CHEBI:59776"/>
        <dbReference type="EC" id="4.2.1.20"/>
    </reaction>
</comment>
<dbReference type="PANTHER" id="PTHR48077:SF3">
    <property type="entry name" value="TRYPTOPHAN SYNTHASE"/>
    <property type="match status" value="1"/>
</dbReference>
<dbReference type="PANTHER" id="PTHR48077">
    <property type="entry name" value="TRYPTOPHAN SYNTHASE-RELATED"/>
    <property type="match status" value="1"/>
</dbReference>
<organism evidence="12 13">
    <name type="scientific">Aspergillus pseudotamarii</name>
    <dbReference type="NCBI Taxonomy" id="132259"/>
    <lineage>
        <taxon>Eukaryota</taxon>
        <taxon>Fungi</taxon>
        <taxon>Dikarya</taxon>
        <taxon>Ascomycota</taxon>
        <taxon>Pezizomycotina</taxon>
        <taxon>Eurotiomycetes</taxon>
        <taxon>Eurotiomycetidae</taxon>
        <taxon>Eurotiales</taxon>
        <taxon>Aspergillaceae</taxon>
        <taxon>Aspergillus</taxon>
        <taxon>Aspergillus subgen. Circumdati</taxon>
    </lineage>
</organism>
<evidence type="ECO:0000313" key="12">
    <source>
        <dbReference type="EMBL" id="KAE8136875.1"/>
    </source>
</evidence>
<evidence type="ECO:0000256" key="9">
    <source>
        <dbReference type="ARBA" id="ARBA00049047"/>
    </source>
</evidence>
<evidence type="ECO:0000256" key="1">
    <source>
        <dbReference type="ARBA" id="ARBA00001933"/>
    </source>
</evidence>
<feature type="region of interest" description="Disordered" evidence="10">
    <location>
        <begin position="121"/>
        <end position="149"/>
    </location>
</feature>
<proteinExistence type="predicted"/>
<dbReference type="Pfam" id="PF00291">
    <property type="entry name" value="PALP"/>
    <property type="match status" value="1"/>
</dbReference>
<keyword evidence="4" id="KW-0028">Amino-acid biosynthesis</keyword>
<evidence type="ECO:0000256" key="8">
    <source>
        <dbReference type="ARBA" id="ARBA00023239"/>
    </source>
</evidence>
<evidence type="ECO:0000256" key="3">
    <source>
        <dbReference type="ARBA" id="ARBA00012043"/>
    </source>
</evidence>
<feature type="domain" description="Tryptophan synthase beta chain-like PALP" evidence="11">
    <location>
        <begin position="12"/>
        <end position="180"/>
    </location>
</feature>
<reference evidence="12 13" key="1">
    <citation type="submission" date="2019-04" db="EMBL/GenBank/DDBJ databases">
        <title>Friends and foes A comparative genomics study of 23 Aspergillus species from section Flavi.</title>
        <authorList>
            <consortium name="DOE Joint Genome Institute"/>
            <person name="Kjaerbolling I."/>
            <person name="Vesth T."/>
            <person name="Frisvad J.C."/>
            <person name="Nybo J.L."/>
            <person name="Theobald S."/>
            <person name="Kildgaard S."/>
            <person name="Isbrandt T."/>
            <person name="Kuo A."/>
            <person name="Sato A."/>
            <person name="Lyhne E.K."/>
            <person name="Kogle M.E."/>
            <person name="Wiebenga A."/>
            <person name="Kun R.S."/>
            <person name="Lubbers R.J."/>
            <person name="Makela M.R."/>
            <person name="Barry K."/>
            <person name="Chovatia M."/>
            <person name="Clum A."/>
            <person name="Daum C."/>
            <person name="Haridas S."/>
            <person name="He G."/>
            <person name="LaButti K."/>
            <person name="Lipzen A."/>
            <person name="Mondo S."/>
            <person name="Riley R."/>
            <person name="Salamov A."/>
            <person name="Simmons B.A."/>
            <person name="Magnuson J.K."/>
            <person name="Henrissat B."/>
            <person name="Mortensen U.H."/>
            <person name="Larsen T.O."/>
            <person name="Devries R.P."/>
            <person name="Grigoriev I.V."/>
            <person name="Machida M."/>
            <person name="Baker S.E."/>
            <person name="Andersen M.R."/>
        </authorList>
    </citation>
    <scope>NUCLEOTIDE SEQUENCE [LARGE SCALE GENOMIC DNA]</scope>
    <source>
        <strain evidence="12 13">CBS 117625</strain>
    </source>
</reference>
<keyword evidence="8" id="KW-0456">Lyase</keyword>
<dbReference type="InterPro" id="IPR036052">
    <property type="entry name" value="TrpB-like_PALP_sf"/>
</dbReference>
<dbReference type="RefSeq" id="XP_031912938.1">
    <property type="nucleotide sequence ID" value="XM_032057366.1"/>
</dbReference>
<name>A0A5N6SQL2_ASPPS</name>
<gene>
    <name evidence="12" type="ORF">BDV38DRAFT_271734</name>
</gene>